<dbReference type="GO" id="GO:0000902">
    <property type="term" value="P:cell morphogenesis"/>
    <property type="evidence" value="ECO:0007669"/>
    <property type="project" value="TreeGrafter"/>
</dbReference>
<proteinExistence type="inferred from homology"/>
<dbReference type="PANTHER" id="PTHR10619:SF0">
    <property type="entry name" value="F-ACTIN-CAPPING PROTEIN SUBUNIT BETA ISOFORMS 1 AND 2"/>
    <property type="match status" value="1"/>
</dbReference>
<accession>A0A7S0CRY9</accession>
<dbReference type="EMBL" id="HBEM01002890">
    <property type="protein sequence ID" value="CAD8432288.1"/>
    <property type="molecule type" value="Transcribed_RNA"/>
</dbReference>
<reference evidence="8" key="1">
    <citation type="submission" date="2021-01" db="EMBL/GenBank/DDBJ databases">
        <authorList>
            <person name="Corre E."/>
            <person name="Pelletier E."/>
            <person name="Niang G."/>
            <person name="Scheremetjew M."/>
            <person name="Finn R."/>
            <person name="Kale V."/>
            <person name="Holt S."/>
            <person name="Cochrane G."/>
            <person name="Meng A."/>
            <person name="Brown T."/>
            <person name="Cohen L."/>
        </authorList>
    </citation>
    <scope>NUCLEOTIDE SEQUENCE</scope>
    <source>
        <strain evidence="8">CCMP2058</strain>
    </source>
</reference>
<dbReference type="PANTHER" id="PTHR10619">
    <property type="entry name" value="F-ACTIN-CAPPING PROTEIN SUBUNIT BETA"/>
    <property type="match status" value="1"/>
</dbReference>
<dbReference type="GO" id="GO:0005737">
    <property type="term" value="C:cytoplasm"/>
    <property type="evidence" value="ECO:0007669"/>
    <property type="project" value="InterPro"/>
</dbReference>
<dbReference type="Pfam" id="PF01115">
    <property type="entry name" value="F_actin_cap_B"/>
    <property type="match status" value="1"/>
</dbReference>
<dbReference type="InterPro" id="IPR043175">
    <property type="entry name" value="CAPZB_N"/>
</dbReference>
<dbReference type="InterPro" id="IPR019771">
    <property type="entry name" value="F-actin_capping_bsu_CS"/>
</dbReference>
<organism evidence="8">
    <name type="scientific">Amorphochlora amoebiformis</name>
    <dbReference type="NCBI Taxonomy" id="1561963"/>
    <lineage>
        <taxon>Eukaryota</taxon>
        <taxon>Sar</taxon>
        <taxon>Rhizaria</taxon>
        <taxon>Cercozoa</taxon>
        <taxon>Chlorarachniophyceae</taxon>
        <taxon>Amorphochlora</taxon>
    </lineage>
</organism>
<evidence type="ECO:0000256" key="1">
    <source>
        <dbReference type="ARBA" id="ARBA00004245"/>
    </source>
</evidence>
<dbReference type="Gene3D" id="1.20.58.570">
    <property type="match status" value="1"/>
</dbReference>
<comment type="function">
    <text evidence="7">F-actin-capping proteins bind in a Ca(2+)-independent manner to the fast growing ends of actin filaments (barbed end) thereby blocking the exchange of subunits at these ends. Unlike other capping proteins (such as gelsolin and severin), these proteins do not sever actin filaments.</text>
</comment>
<evidence type="ECO:0000256" key="3">
    <source>
        <dbReference type="ARBA" id="ARBA00022467"/>
    </source>
</evidence>
<comment type="subunit">
    <text evidence="7">Heterodimer of an alpha and a beta subunit.</text>
</comment>
<evidence type="ECO:0000256" key="6">
    <source>
        <dbReference type="ARBA" id="ARBA00023212"/>
    </source>
</evidence>
<dbReference type="InterPro" id="IPR042276">
    <property type="entry name" value="CapZ_alpha/beta_2"/>
</dbReference>
<protein>
    <recommendedName>
        <fullName evidence="7">F-actin-capping protein subunit beta</fullName>
    </recommendedName>
</protein>
<dbReference type="InterPro" id="IPR001698">
    <property type="entry name" value="CAPZB"/>
</dbReference>
<keyword evidence="5 7" id="KW-0009">Actin-binding</keyword>
<dbReference type="GO" id="GO:0030036">
    <property type="term" value="P:actin cytoskeleton organization"/>
    <property type="evidence" value="ECO:0007669"/>
    <property type="project" value="InterPro"/>
</dbReference>
<dbReference type="InterPro" id="IPR037282">
    <property type="entry name" value="CapZ_alpha/beta"/>
</dbReference>
<evidence type="ECO:0000256" key="4">
    <source>
        <dbReference type="ARBA" id="ARBA00022490"/>
    </source>
</evidence>
<evidence type="ECO:0000256" key="2">
    <source>
        <dbReference type="ARBA" id="ARBA00006039"/>
    </source>
</evidence>
<dbReference type="GO" id="GO:0008290">
    <property type="term" value="C:F-actin capping protein complex"/>
    <property type="evidence" value="ECO:0007669"/>
    <property type="project" value="UniProtKB-UniRule"/>
</dbReference>
<dbReference type="PROSITE" id="PS00231">
    <property type="entry name" value="F_ACTIN_CAPPING_BETA"/>
    <property type="match status" value="1"/>
</dbReference>
<keyword evidence="6 7" id="KW-0206">Cytoskeleton</keyword>
<sequence length="281" mass="31696">MAEDQKKINAALNIMRRMAPSTIENSLAGLCELAPNLTDDLLNDVDQPLQVVTDTKAEKKFICCDYNRDGDSFRSPWSNAYFPAPEEDAIYPSKYLRELETDANAIFDVYRKLYFEGGSYSSVYMFSLEGSADESKAFGACFLIHKDVEAKEGSLKKGWWDSTHVFQVSQSRGDNYEYKLTSTVMISMVMENGKIGSCDLSGSMNKQKSETKAINKQNGTNHLINMGTMIEAMDHRIRGEIMEIYFSKTRQVIDGMRLSSGQREKQMGRIADDLKKALGKK</sequence>
<evidence type="ECO:0000313" key="8">
    <source>
        <dbReference type="EMBL" id="CAD8432288.1"/>
    </source>
</evidence>
<name>A0A7S0CRY9_9EUKA</name>
<comment type="similarity">
    <text evidence="2 7">Belongs to the F-actin-capping protein beta subunit family.</text>
</comment>
<dbReference type="Gene3D" id="3.90.1150.210">
    <property type="entry name" value="F-actin capping protein, beta subunit"/>
    <property type="match status" value="1"/>
</dbReference>
<dbReference type="SUPFAM" id="SSF90096">
    <property type="entry name" value="Subunits of heterodimeric actin filament capping protein Capz"/>
    <property type="match status" value="1"/>
</dbReference>
<keyword evidence="4 7" id="KW-0963">Cytoplasm</keyword>
<dbReference type="FunFam" id="1.20.58.570:FF:000001">
    <property type="entry name" value="F-actin-capping protein subunit beta"/>
    <property type="match status" value="1"/>
</dbReference>
<dbReference type="GO" id="GO:0051016">
    <property type="term" value="P:barbed-end actin filament capping"/>
    <property type="evidence" value="ECO:0007669"/>
    <property type="project" value="UniProtKB-UniRule"/>
</dbReference>
<keyword evidence="3 7" id="KW-0117">Actin capping</keyword>
<dbReference type="PRINTS" id="PR00192">
    <property type="entry name" value="FACTINCAPB"/>
</dbReference>
<gene>
    <name evidence="8" type="ORF">LAMO00422_LOCUS2066</name>
</gene>
<dbReference type="GO" id="GO:0051015">
    <property type="term" value="F:actin filament binding"/>
    <property type="evidence" value="ECO:0007669"/>
    <property type="project" value="TreeGrafter"/>
</dbReference>
<comment type="subcellular location">
    <subcellularLocation>
        <location evidence="1 7">Cytoplasm</location>
        <location evidence="1 7">Cytoskeleton</location>
    </subcellularLocation>
</comment>
<evidence type="ECO:0000256" key="7">
    <source>
        <dbReference type="RuleBase" id="RU365078"/>
    </source>
</evidence>
<dbReference type="AlphaFoldDB" id="A0A7S0CRY9"/>
<evidence type="ECO:0000256" key="5">
    <source>
        <dbReference type="ARBA" id="ARBA00023203"/>
    </source>
</evidence>